<feature type="domain" description="Amino acid transporter transmembrane" evidence="15">
    <location>
        <begin position="125"/>
        <end position="408"/>
    </location>
</feature>
<keyword evidence="5" id="KW-1003">Cell membrane</keyword>
<feature type="transmembrane region" description="Helical" evidence="14">
    <location>
        <begin position="390"/>
        <end position="414"/>
    </location>
</feature>
<dbReference type="InterPro" id="IPR013057">
    <property type="entry name" value="AA_transpt_TM"/>
</dbReference>
<evidence type="ECO:0000256" key="8">
    <source>
        <dbReference type="ARBA" id="ARBA00022970"/>
    </source>
</evidence>
<protein>
    <submittedName>
        <fullName evidence="16">Proline transporter 1</fullName>
    </submittedName>
</protein>
<keyword evidence="11" id="KW-0927">Auxin signaling pathway</keyword>
<proteinExistence type="inferred from homology"/>
<dbReference type="Proteomes" id="UP000257109">
    <property type="component" value="Unassembled WGS sequence"/>
</dbReference>
<dbReference type="GO" id="GO:0005886">
    <property type="term" value="C:plasma membrane"/>
    <property type="evidence" value="ECO:0007669"/>
    <property type="project" value="UniProtKB-SubCell"/>
</dbReference>
<evidence type="ECO:0000256" key="12">
    <source>
        <dbReference type="ARBA" id="ARBA00045588"/>
    </source>
</evidence>
<comment type="function">
    <text evidence="12">Carrier protein involved in proton-driven auxin influx. Mediates the formation of auxin gradient from developing leaves (site of auxin biosynthesis) to tips by contributing to the loading of auxin in vascular tissues and facilitating acropetal (base to tip) auxin transport within inner tissues of the root apex, and basipetal (tip to base) auxin transport within outer tissues of the root apex. May be involved in lateral roots and nodules formation.</text>
</comment>
<evidence type="ECO:0000256" key="9">
    <source>
        <dbReference type="ARBA" id="ARBA00022989"/>
    </source>
</evidence>
<dbReference type="GO" id="GO:0015293">
    <property type="term" value="F:symporter activity"/>
    <property type="evidence" value="ECO:0007669"/>
    <property type="project" value="UniProtKB-KW"/>
</dbReference>
<name>A0A371HPA8_MUCPR</name>
<evidence type="ECO:0000256" key="5">
    <source>
        <dbReference type="ARBA" id="ARBA00022475"/>
    </source>
</evidence>
<feature type="transmembrane region" description="Helical" evidence="14">
    <location>
        <begin position="164"/>
        <end position="184"/>
    </location>
</feature>
<evidence type="ECO:0000256" key="1">
    <source>
        <dbReference type="ARBA" id="ARBA00004127"/>
    </source>
</evidence>
<evidence type="ECO:0000256" key="14">
    <source>
        <dbReference type="SAM" id="Phobius"/>
    </source>
</evidence>
<gene>
    <name evidence="16" type="primary">PROT1</name>
    <name evidence="16" type="ORF">CR513_11637</name>
</gene>
<evidence type="ECO:0000256" key="11">
    <source>
        <dbReference type="ARBA" id="ARBA00023294"/>
    </source>
</evidence>
<keyword evidence="6 14" id="KW-0812">Transmembrane</keyword>
<evidence type="ECO:0000256" key="4">
    <source>
        <dbReference type="ARBA" id="ARBA00022448"/>
    </source>
</evidence>
<keyword evidence="9 14" id="KW-1133">Transmembrane helix</keyword>
<dbReference type="GO" id="GO:0009734">
    <property type="term" value="P:auxin-activated signaling pathway"/>
    <property type="evidence" value="ECO:0007669"/>
    <property type="project" value="UniProtKB-KW"/>
</dbReference>
<dbReference type="PANTHER" id="PTHR48017">
    <property type="entry name" value="OS05G0424000 PROTEIN-RELATED"/>
    <property type="match status" value="1"/>
</dbReference>
<accession>A0A371HPA8</accession>
<keyword evidence="17" id="KW-1185">Reference proteome</keyword>
<evidence type="ECO:0000256" key="13">
    <source>
        <dbReference type="SAM" id="MobiDB-lite"/>
    </source>
</evidence>
<reference evidence="16" key="1">
    <citation type="submission" date="2018-05" db="EMBL/GenBank/DDBJ databases">
        <title>Draft genome of Mucuna pruriens seed.</title>
        <authorList>
            <person name="Nnadi N.E."/>
            <person name="Vos R."/>
            <person name="Hasami M.H."/>
            <person name="Devisetty U.K."/>
            <person name="Aguiy J.C."/>
        </authorList>
    </citation>
    <scope>NUCLEOTIDE SEQUENCE [LARGE SCALE GENOMIC DNA]</scope>
    <source>
        <strain evidence="16">JCA_2017</strain>
    </source>
</reference>
<dbReference type="GO" id="GO:0012505">
    <property type="term" value="C:endomembrane system"/>
    <property type="evidence" value="ECO:0007669"/>
    <property type="project" value="UniProtKB-SubCell"/>
</dbReference>
<dbReference type="Pfam" id="PF01490">
    <property type="entry name" value="Aa_trans"/>
    <property type="match status" value="2"/>
</dbReference>
<keyword evidence="10 14" id="KW-0472">Membrane</keyword>
<dbReference type="STRING" id="157652.A0A371HPA8"/>
<evidence type="ECO:0000256" key="7">
    <source>
        <dbReference type="ARBA" id="ARBA00022847"/>
    </source>
</evidence>
<feature type="transmembrane region" description="Helical" evidence="14">
    <location>
        <begin position="50"/>
        <end position="70"/>
    </location>
</feature>
<dbReference type="OrthoDB" id="40134at2759"/>
<evidence type="ECO:0000256" key="2">
    <source>
        <dbReference type="ARBA" id="ARBA00004236"/>
    </source>
</evidence>
<evidence type="ECO:0000259" key="15">
    <source>
        <dbReference type="Pfam" id="PF01490"/>
    </source>
</evidence>
<comment type="caution">
    <text evidence="16">The sequence shown here is derived from an EMBL/GenBank/DDBJ whole genome shotgun (WGS) entry which is preliminary data.</text>
</comment>
<keyword evidence="4" id="KW-0813">Transport</keyword>
<sequence length="426" mass="48096">MDVEGRASKSKSKSKSLTLNVEQGQEKGTQNDDYGLASAHTIDRDSWQQVGLMLVTTFNCGWILSFSNLIMLPLGWTWGIICLVLVGLYTAYANWLLAAFHFLDDRRFIRYRDLMGYVYERTNNAINSEFSDSPLRLQYYIAITGAAYLFYSFFIPTMSAMKNWLAASAVVTFTYIIFLLIVLVKDGKSNSNRDFDISGSEVSKVFNAFGAISAIIVSNTSGLLPEIQSTLRKPAVKNMRKALYLQYTVGVLFCYGVTIMGYWAYGATVSAYLPENLSGPKWINVLINAIVFLQSIVSQHMFVAPIHEALDTKFLDIDKAMHSGENFKRLFLLRAFFYTGNTFVAAGFPFMGDFVNFLGSFSLVPLTFMFPSMVFIKVKGRTARIEKKAWHWFNIVFSSLLTIATTISAVRLIVDNIQKYHFFADV</sequence>
<dbReference type="EMBL" id="QJKJ01002046">
    <property type="protein sequence ID" value="RDY04630.1"/>
    <property type="molecule type" value="Genomic_DNA"/>
</dbReference>
<keyword evidence="8" id="KW-0029">Amino-acid transport</keyword>
<feature type="transmembrane region" description="Helical" evidence="14">
    <location>
        <begin position="285"/>
        <end position="310"/>
    </location>
</feature>
<evidence type="ECO:0000256" key="3">
    <source>
        <dbReference type="ARBA" id="ARBA00005590"/>
    </source>
</evidence>
<dbReference type="AlphaFoldDB" id="A0A371HPA8"/>
<evidence type="ECO:0000256" key="6">
    <source>
        <dbReference type="ARBA" id="ARBA00022692"/>
    </source>
</evidence>
<feature type="transmembrane region" description="Helical" evidence="14">
    <location>
        <begin position="139"/>
        <end position="158"/>
    </location>
</feature>
<dbReference type="GO" id="GO:0006865">
    <property type="term" value="P:amino acid transport"/>
    <property type="evidence" value="ECO:0007669"/>
    <property type="project" value="UniProtKB-KW"/>
</dbReference>
<feature type="domain" description="Amino acid transporter transmembrane" evidence="15">
    <location>
        <begin position="44"/>
        <end position="116"/>
    </location>
</feature>
<feature type="transmembrane region" description="Helical" evidence="14">
    <location>
        <begin position="331"/>
        <end position="351"/>
    </location>
</feature>
<evidence type="ECO:0000313" key="16">
    <source>
        <dbReference type="EMBL" id="RDY04630.1"/>
    </source>
</evidence>
<feature type="compositionally biased region" description="Polar residues" evidence="13">
    <location>
        <begin position="17"/>
        <end position="32"/>
    </location>
</feature>
<evidence type="ECO:0000256" key="10">
    <source>
        <dbReference type="ARBA" id="ARBA00023136"/>
    </source>
</evidence>
<organism evidence="16 17">
    <name type="scientific">Mucuna pruriens</name>
    <name type="common">Velvet bean</name>
    <name type="synonym">Dolichos pruriens</name>
    <dbReference type="NCBI Taxonomy" id="157652"/>
    <lineage>
        <taxon>Eukaryota</taxon>
        <taxon>Viridiplantae</taxon>
        <taxon>Streptophyta</taxon>
        <taxon>Embryophyta</taxon>
        <taxon>Tracheophyta</taxon>
        <taxon>Spermatophyta</taxon>
        <taxon>Magnoliopsida</taxon>
        <taxon>eudicotyledons</taxon>
        <taxon>Gunneridae</taxon>
        <taxon>Pentapetalae</taxon>
        <taxon>rosids</taxon>
        <taxon>fabids</taxon>
        <taxon>Fabales</taxon>
        <taxon>Fabaceae</taxon>
        <taxon>Papilionoideae</taxon>
        <taxon>50 kb inversion clade</taxon>
        <taxon>NPAAA clade</taxon>
        <taxon>indigoferoid/millettioid clade</taxon>
        <taxon>Phaseoleae</taxon>
        <taxon>Mucuna</taxon>
    </lineage>
</organism>
<feature type="transmembrane region" description="Helical" evidence="14">
    <location>
        <begin position="76"/>
        <end position="103"/>
    </location>
</feature>
<evidence type="ECO:0000313" key="17">
    <source>
        <dbReference type="Proteomes" id="UP000257109"/>
    </source>
</evidence>
<feature type="non-terminal residue" evidence="16">
    <location>
        <position position="1"/>
    </location>
</feature>
<feature type="region of interest" description="Disordered" evidence="13">
    <location>
        <begin position="1"/>
        <end position="32"/>
    </location>
</feature>
<keyword evidence="7" id="KW-0769">Symport</keyword>
<comment type="subcellular location">
    <subcellularLocation>
        <location evidence="2">Cell membrane</location>
    </subcellularLocation>
    <subcellularLocation>
        <location evidence="1">Endomembrane system</location>
        <topology evidence="1">Multi-pass membrane protein</topology>
    </subcellularLocation>
</comment>
<feature type="transmembrane region" description="Helical" evidence="14">
    <location>
        <begin position="357"/>
        <end position="378"/>
    </location>
</feature>
<comment type="similarity">
    <text evidence="3">Belongs to the amino acid/polyamine transporter 2 family. Amino acid/auxin permease (AAAP) (TC 2.A.18.1) subfamily.</text>
</comment>
<feature type="transmembrane region" description="Helical" evidence="14">
    <location>
        <begin position="242"/>
        <end position="265"/>
    </location>
</feature>